<organism evidence="5 6">
    <name type="scientific">Rhizopus oryzae</name>
    <name type="common">Mucormycosis agent</name>
    <name type="synonym">Rhizopus arrhizus var. delemar</name>
    <dbReference type="NCBI Taxonomy" id="64495"/>
    <lineage>
        <taxon>Eukaryota</taxon>
        <taxon>Fungi</taxon>
        <taxon>Fungi incertae sedis</taxon>
        <taxon>Mucoromycota</taxon>
        <taxon>Mucoromycotina</taxon>
        <taxon>Mucoromycetes</taxon>
        <taxon>Mucorales</taxon>
        <taxon>Mucorineae</taxon>
        <taxon>Rhizopodaceae</taxon>
        <taxon>Rhizopus</taxon>
    </lineage>
</organism>
<proteinExistence type="inferred from homology"/>
<reference evidence="5" key="1">
    <citation type="journal article" date="2020" name="Microb. Genom.">
        <title>Genetic diversity of clinical and environmental Mucorales isolates obtained from an investigation of mucormycosis cases among solid organ transplant recipients.</title>
        <authorList>
            <person name="Nguyen M.H."/>
            <person name="Kaul D."/>
            <person name="Muto C."/>
            <person name="Cheng S.J."/>
            <person name="Richter R.A."/>
            <person name="Bruno V.M."/>
            <person name="Liu G."/>
            <person name="Beyhan S."/>
            <person name="Sundermann A.J."/>
            <person name="Mounaud S."/>
            <person name="Pasculle A.W."/>
            <person name="Nierman W.C."/>
            <person name="Driscoll E."/>
            <person name="Cumbie R."/>
            <person name="Clancy C.J."/>
            <person name="Dupont C.L."/>
        </authorList>
    </citation>
    <scope>NUCLEOTIDE SEQUENCE</scope>
    <source>
        <strain evidence="5">GL16</strain>
    </source>
</reference>
<evidence type="ECO:0000259" key="4">
    <source>
        <dbReference type="Pfam" id="PF13847"/>
    </source>
</evidence>
<protein>
    <recommendedName>
        <fullName evidence="4">Methyltransferase domain-containing protein</fullName>
    </recommendedName>
</protein>
<feature type="domain" description="Methyltransferase" evidence="4">
    <location>
        <begin position="233"/>
        <end position="360"/>
    </location>
</feature>
<comment type="caution">
    <text evidence="5">The sequence shown here is derived from an EMBL/GenBank/DDBJ whole genome shotgun (WGS) entry which is preliminary data.</text>
</comment>
<dbReference type="AlphaFoldDB" id="A0A9P6Y9Z0"/>
<sequence>MEGKSLRIGTILTVIPSSKSGKSSLRFTFLSQYIEFDLRSYLCPIHPSQDLLLGSHEIIKLGLYIKADLENVTDLAPTDDCEWYFKVECTSCHEVDENWISFNQQDTYEISGSRGSASLVMRCKFCKREGTAQFEPSFKIKKYNIEQNGKFQQIAQFDCRGLELVDFQPRDSWFAKGAESDTVFNDIDLSEGEWAEYDEKSGEPVGISDIKEKHFEWLLTWKDIQSEVETYLNKSEKILHLGCGNSELPFDMSDAGYKEIVNIDYAETVIRRMKAVTQEKQKDYSGLSWYTGDCLNNLISYLPHENYTAVIDKSLVDTIACSDDNSQSNTKKLADQVLQVTTINAVWISISFSNERIYNTSPSLTFYWKTEKKIPIQVHQENDKPSAPAIYYYIYINRKVQK</sequence>
<dbReference type="SUPFAM" id="SSF141678">
    <property type="entry name" value="MAL13P1.257-like"/>
    <property type="match status" value="1"/>
</dbReference>
<name>A0A9P6Y9Z0_RHIOR</name>
<dbReference type="CDD" id="cd02440">
    <property type="entry name" value="AdoMet_MTases"/>
    <property type="match status" value="1"/>
</dbReference>
<dbReference type="InterPro" id="IPR008584">
    <property type="entry name" value="CXXC_Zn-binding_euk"/>
</dbReference>
<gene>
    <name evidence="5" type="ORF">G6F51_007166</name>
</gene>
<dbReference type="Pfam" id="PF05907">
    <property type="entry name" value="CXXC_Zn-b_euk"/>
    <property type="match status" value="1"/>
</dbReference>
<evidence type="ECO:0000256" key="3">
    <source>
        <dbReference type="ARBA" id="ARBA00022833"/>
    </source>
</evidence>
<keyword evidence="2" id="KW-0479">Metal-binding</keyword>
<dbReference type="Pfam" id="PF13847">
    <property type="entry name" value="Methyltransf_31"/>
    <property type="match status" value="1"/>
</dbReference>
<dbReference type="Proteomes" id="UP000717996">
    <property type="component" value="Unassembled WGS sequence"/>
</dbReference>
<dbReference type="SUPFAM" id="SSF53335">
    <property type="entry name" value="S-adenosyl-L-methionine-dependent methyltransferases"/>
    <property type="match status" value="1"/>
</dbReference>
<dbReference type="InterPro" id="IPR025714">
    <property type="entry name" value="Methyltranfer_dom"/>
</dbReference>
<dbReference type="PANTHER" id="PTHR12857:SF0">
    <property type="entry name" value="CXXC MOTIF CONTAINING ZINC BINDING PROTEIN"/>
    <property type="match status" value="1"/>
</dbReference>
<dbReference type="Gene3D" id="3.40.50.150">
    <property type="entry name" value="Vaccinia Virus protein VP39"/>
    <property type="match status" value="1"/>
</dbReference>
<evidence type="ECO:0000313" key="6">
    <source>
        <dbReference type="Proteomes" id="UP000717996"/>
    </source>
</evidence>
<comment type="similarity">
    <text evidence="1">Belongs to the UPF0587 family.</text>
</comment>
<dbReference type="InterPro" id="IPR029063">
    <property type="entry name" value="SAM-dependent_MTases_sf"/>
</dbReference>
<keyword evidence="3" id="KW-0862">Zinc</keyword>
<dbReference type="EMBL" id="JAANIT010001042">
    <property type="protein sequence ID" value="KAG1542621.1"/>
    <property type="molecule type" value="Genomic_DNA"/>
</dbReference>
<accession>A0A9P6Y9Z0</accession>
<dbReference type="GO" id="GO:0008270">
    <property type="term" value="F:zinc ion binding"/>
    <property type="evidence" value="ECO:0007669"/>
    <property type="project" value="TreeGrafter"/>
</dbReference>
<evidence type="ECO:0000256" key="2">
    <source>
        <dbReference type="ARBA" id="ARBA00022723"/>
    </source>
</evidence>
<evidence type="ECO:0000256" key="1">
    <source>
        <dbReference type="ARBA" id="ARBA00007818"/>
    </source>
</evidence>
<evidence type="ECO:0000313" key="5">
    <source>
        <dbReference type="EMBL" id="KAG1542621.1"/>
    </source>
</evidence>
<dbReference type="PANTHER" id="PTHR12857">
    <property type="entry name" value="CXXC MOTIF CONTAINING ZINC BINDING PROTEIN"/>
    <property type="match status" value="1"/>
</dbReference>